<feature type="region of interest" description="Disordered" evidence="1">
    <location>
        <begin position="122"/>
        <end position="144"/>
    </location>
</feature>
<feature type="compositionally biased region" description="Polar residues" evidence="1">
    <location>
        <begin position="181"/>
        <end position="192"/>
    </location>
</feature>
<feature type="region of interest" description="Disordered" evidence="1">
    <location>
        <begin position="1"/>
        <end position="21"/>
    </location>
</feature>
<feature type="compositionally biased region" description="Polar residues" evidence="1">
    <location>
        <begin position="215"/>
        <end position="230"/>
    </location>
</feature>
<evidence type="ECO:0000313" key="3">
    <source>
        <dbReference type="Proteomes" id="UP000019146"/>
    </source>
</evidence>
<feature type="compositionally biased region" description="Low complexity" evidence="1">
    <location>
        <begin position="124"/>
        <end position="141"/>
    </location>
</feature>
<dbReference type="Proteomes" id="UP000019146">
    <property type="component" value="Chromosome 2"/>
</dbReference>
<dbReference type="AlphaFoldDB" id="A0A0P0RDN9"/>
<feature type="region of interest" description="Disordered" evidence="1">
    <location>
        <begin position="165"/>
        <end position="289"/>
    </location>
</feature>
<name>A0A0P0RDN9_9BURK</name>
<evidence type="ECO:0000313" key="2">
    <source>
        <dbReference type="EMBL" id="ALL66496.1"/>
    </source>
</evidence>
<gene>
    <name evidence="2" type="ORF">K788_0003236</name>
</gene>
<protein>
    <submittedName>
        <fullName evidence="2">Peptidoglycan binding protein</fullName>
    </submittedName>
</protein>
<feature type="compositionally biased region" description="Polar residues" evidence="1">
    <location>
        <begin position="268"/>
        <end position="283"/>
    </location>
</feature>
<organism evidence="2 3">
    <name type="scientific">Paraburkholderia caribensis MBA4</name>
    <dbReference type="NCBI Taxonomy" id="1323664"/>
    <lineage>
        <taxon>Bacteria</taxon>
        <taxon>Pseudomonadati</taxon>
        <taxon>Pseudomonadota</taxon>
        <taxon>Betaproteobacteria</taxon>
        <taxon>Burkholderiales</taxon>
        <taxon>Burkholderiaceae</taxon>
        <taxon>Paraburkholderia</taxon>
    </lineage>
</organism>
<proteinExistence type="predicted"/>
<accession>A0A0P0RDN9</accession>
<dbReference type="EMBL" id="CP012747">
    <property type="protein sequence ID" value="ALL66496.1"/>
    <property type="molecule type" value="Genomic_DNA"/>
</dbReference>
<dbReference type="KEGG" id="bcai:K788_0003236"/>
<sequence length="345" mass="37400">MCGVRAAQHETSRDGPMPPRHVSFQTHAIEKVRLGNARNGVASVLLSLETLYDSPSVTIKGGLMDIRLRQTLAGAFLATACLVSASSHAYSAADDAEAQDREVKAAYDRGYKAAKEELAREAAAKGTAATTPPATQARAQKSTVETARKPILDIKHVYSDTSDIETVQEVPVSSKPLDEQPGTQSPATSSTRVAPPKPVARRSPVATADAWADTDSLQNPQPVQRSSTPPRNGGIVRSTGRVQQQNAMPPEAFADDEDDDAAMPRTAQVYTTGPQYPRPQTQYAPPPVAMRPPPQAYGYVQRPTSVAARPYAYYAPPAAWAGDYQPAPYAGRWYWSPEYGRWLYY</sequence>
<reference evidence="2 3" key="1">
    <citation type="journal article" date="2014" name="Genome Announc.">
        <title>Draft Genome Sequence of the Haloacid-Degrading Burkholderia caribensis Strain MBA4.</title>
        <authorList>
            <person name="Pan Y."/>
            <person name="Kong K.F."/>
            <person name="Tsang J.S."/>
        </authorList>
    </citation>
    <scope>NUCLEOTIDE SEQUENCE [LARGE SCALE GENOMIC DNA]</scope>
    <source>
        <strain evidence="2 3">MBA4</strain>
    </source>
</reference>
<evidence type="ECO:0000256" key="1">
    <source>
        <dbReference type="SAM" id="MobiDB-lite"/>
    </source>
</evidence>